<name>A0A6C0K8Y1_9ZZZZ</name>
<dbReference type="PROSITE" id="PS51257">
    <property type="entry name" value="PROKAR_LIPOPROTEIN"/>
    <property type="match status" value="1"/>
</dbReference>
<organism evidence="2">
    <name type="scientific">viral metagenome</name>
    <dbReference type="NCBI Taxonomy" id="1070528"/>
    <lineage>
        <taxon>unclassified sequences</taxon>
        <taxon>metagenomes</taxon>
        <taxon>organismal metagenomes</taxon>
    </lineage>
</organism>
<protein>
    <submittedName>
        <fullName evidence="2">Uncharacterized protein</fullName>
    </submittedName>
</protein>
<dbReference type="AlphaFoldDB" id="A0A6C0K8Y1"/>
<reference evidence="2" key="1">
    <citation type="journal article" date="2020" name="Nature">
        <title>Giant virus diversity and host interactions through global metagenomics.</title>
        <authorList>
            <person name="Schulz F."/>
            <person name="Roux S."/>
            <person name="Paez-Espino D."/>
            <person name="Jungbluth S."/>
            <person name="Walsh D.A."/>
            <person name="Denef V.J."/>
            <person name="McMahon K.D."/>
            <person name="Konstantinidis K.T."/>
            <person name="Eloe-Fadrosh E.A."/>
            <person name="Kyrpides N.C."/>
            <person name="Woyke T."/>
        </authorList>
    </citation>
    <scope>NUCLEOTIDE SEQUENCE</scope>
    <source>
        <strain evidence="2">GVMAG-S-1101172-89</strain>
    </source>
</reference>
<evidence type="ECO:0000313" key="2">
    <source>
        <dbReference type="EMBL" id="QHU12594.1"/>
    </source>
</evidence>
<evidence type="ECO:0000256" key="1">
    <source>
        <dbReference type="SAM" id="MobiDB-lite"/>
    </source>
</evidence>
<feature type="region of interest" description="Disordered" evidence="1">
    <location>
        <begin position="63"/>
        <end position="148"/>
    </location>
</feature>
<proteinExistence type="predicted"/>
<accession>A0A6C0K8Y1</accession>
<sequence length="247" mass="27313">MRWNHLACTEISENPPSNFIQGTIFACAKVSVMYLFYADYNRSMSADSSTKTIQITSSVAESLSPSNYEDIDPKRGGGKTRRKRKSERIRVTRDGGAMSPGTLDQLVSTRAPGVTDSSQALGTSSKMTEEAAPVGKVTPSIIGGSTEPKVHLTNKQKRSKVVLAPSVKKVKEKTRKNPAKTLKMNVGKFTRRLKKASGIHKLSKEKTIEEIKRVLIRMELVNKDTKAPEGVLRQIYSDVETMKKRAL</sequence>
<feature type="compositionally biased region" description="Basic residues" evidence="1">
    <location>
        <begin position="76"/>
        <end position="87"/>
    </location>
</feature>
<feature type="compositionally biased region" description="Polar residues" evidence="1">
    <location>
        <begin position="115"/>
        <end position="126"/>
    </location>
</feature>
<dbReference type="EMBL" id="MN740808">
    <property type="protein sequence ID" value="QHU12594.1"/>
    <property type="molecule type" value="Genomic_DNA"/>
</dbReference>